<protein>
    <submittedName>
        <fullName evidence="3">Uncharacterized protein</fullName>
    </submittedName>
</protein>
<evidence type="ECO:0000313" key="3">
    <source>
        <dbReference type="EMBL" id="MBB6146304.1"/>
    </source>
</evidence>
<dbReference type="RefSeq" id="WP_050058247.1">
    <property type="nucleotide sequence ID" value="NZ_JACHEK010000009.1"/>
</dbReference>
<dbReference type="AlphaFoldDB" id="A0A841K7P6"/>
<evidence type="ECO:0000313" key="4">
    <source>
        <dbReference type="Proteomes" id="UP000538666"/>
    </source>
</evidence>
<feature type="compositionally biased region" description="Low complexity" evidence="1">
    <location>
        <begin position="844"/>
        <end position="858"/>
    </location>
</feature>
<accession>A0A841K7P6</accession>
<organism evidence="3 4">
    <name type="scientific">Silvibacterium bohemicum</name>
    <dbReference type="NCBI Taxonomy" id="1577686"/>
    <lineage>
        <taxon>Bacteria</taxon>
        <taxon>Pseudomonadati</taxon>
        <taxon>Acidobacteriota</taxon>
        <taxon>Terriglobia</taxon>
        <taxon>Terriglobales</taxon>
        <taxon>Acidobacteriaceae</taxon>
        <taxon>Silvibacterium</taxon>
    </lineage>
</organism>
<evidence type="ECO:0000256" key="2">
    <source>
        <dbReference type="SAM" id="SignalP"/>
    </source>
</evidence>
<dbReference type="EMBL" id="JACHEK010000009">
    <property type="protein sequence ID" value="MBB6146304.1"/>
    <property type="molecule type" value="Genomic_DNA"/>
</dbReference>
<comment type="caution">
    <text evidence="3">The sequence shown here is derived from an EMBL/GenBank/DDBJ whole genome shotgun (WGS) entry which is preliminary data.</text>
</comment>
<name>A0A841K7P6_9BACT</name>
<gene>
    <name evidence="3" type="ORF">HNQ77_004276</name>
</gene>
<feature type="compositionally biased region" description="Pro residues" evidence="1">
    <location>
        <begin position="859"/>
        <end position="875"/>
    </location>
</feature>
<proteinExistence type="predicted"/>
<keyword evidence="2" id="KW-0732">Signal</keyword>
<sequence>MDLPFVRLRRLVVFACAVLLFTTATRLFADPAPFDLTGPKVEVKVTRGGQTLPVTQVPNLAAGDKLWIHPDFPPGQAAHYLLIAAFLRGSTNPPPEDWFFKAETWDKKFTGLEVTVPEGAQQVIVFLAPETGGDFKTLISAVRGRPGAFVRASQDLNQANLDRSRLDVYLAAVRRINSTDPSQLKDATPLLARSLNVELDKKCLDLDSDLQASCLTQKQDGLILNDGHSMSIVDALTSGPAGDLALQASYTPQANYGYYSPYIASVADIARILDSFHTAQYQYIPALAALEGGALELKLNTPPSFHNPKSVIVIALPAVESSQPPPLHPIDEKQVFCAEKSDLILPVDGAPLVFSTKYAHDLVLHLEAGGKTADLPLTPQAVKGGFGVDTKPLAGTVLGSDTEASVRGQWGFEPFTGPKFHLQGAREQKWQIASADQNALVVGRDDTIHLEAQDASCIDSIQYKDAQGKDQKADWKLDKPNSVEVKLPLKDAKPGDLTLVVKQAGLDKPVDIQAHTFSEAGHLESFTLHAGDTSGLLKGSRLDEVASLSVKGIKFQPGKLSSSQGSDELPMAAQDAKASQTLTSGQQLQGTATLKDGRTADLQVIVDAARPSVALIGKNIESGDSSASNIELANQDEVPQNAKLVFSIKAKSPAEFKREDKVEVATGDDSYSTVLSMGDSTLTLQDASTALATLDPAKVFGGSAFGPLRFRIIDADGTKGDWQPLATLVRLPQFQSLKCPAAADQPCKLSGANLFLVDAVSGDSQFAHPVQVPDGFPGSVLPVPHPSSGELFVKLRDDPSVVNQVKLTAENVGPPAPAPTQPDVNPIHPVQSPDGKPRPDYTRPSASSPAAPANNVPANPAPDNQPPASATPPPQAATQSPDANTSPAAAPSAQPNR</sequence>
<feature type="region of interest" description="Disordered" evidence="1">
    <location>
        <begin position="810"/>
        <end position="897"/>
    </location>
</feature>
<feature type="region of interest" description="Disordered" evidence="1">
    <location>
        <begin position="557"/>
        <end position="585"/>
    </location>
</feature>
<feature type="chain" id="PRO_5032270508" evidence="2">
    <location>
        <begin position="30"/>
        <end position="897"/>
    </location>
</feature>
<keyword evidence="4" id="KW-1185">Reference proteome</keyword>
<dbReference type="Proteomes" id="UP000538666">
    <property type="component" value="Unassembled WGS sequence"/>
</dbReference>
<feature type="signal peptide" evidence="2">
    <location>
        <begin position="1"/>
        <end position="29"/>
    </location>
</feature>
<reference evidence="3 4" key="1">
    <citation type="submission" date="2020-08" db="EMBL/GenBank/DDBJ databases">
        <title>Genomic Encyclopedia of Type Strains, Phase IV (KMG-IV): sequencing the most valuable type-strain genomes for metagenomic binning, comparative biology and taxonomic classification.</title>
        <authorList>
            <person name="Goeker M."/>
        </authorList>
    </citation>
    <scope>NUCLEOTIDE SEQUENCE [LARGE SCALE GENOMIC DNA]</scope>
    <source>
        <strain evidence="3 4">DSM 103733</strain>
    </source>
</reference>
<evidence type="ECO:0000256" key="1">
    <source>
        <dbReference type="SAM" id="MobiDB-lite"/>
    </source>
</evidence>
<dbReference type="OrthoDB" id="7052005at2"/>